<dbReference type="InterPro" id="IPR001763">
    <property type="entry name" value="Rhodanese-like_dom"/>
</dbReference>
<reference evidence="2 3" key="1">
    <citation type="journal article" date="2022" name="Front. Cell. Infect. Microbiol.">
        <title>The Genomes of Two Strains of Taenia crassiceps the Animal Model for the Study of Human Cysticercosis.</title>
        <authorList>
            <person name="Bobes R.J."/>
            <person name="Estrada K."/>
            <person name="Rios-Valencia D.G."/>
            <person name="Calderon-Gallegos A."/>
            <person name="de la Torre P."/>
            <person name="Carrero J.C."/>
            <person name="Sanchez-Flores A."/>
            <person name="Laclette J.P."/>
        </authorList>
    </citation>
    <scope>NUCLEOTIDE SEQUENCE [LARGE SCALE GENOMIC DNA]</scope>
    <source>
        <strain evidence="2">WFUcys</strain>
    </source>
</reference>
<sequence length="147" mass="16076">MVELFCTVAALSSYEMFRISGGDVSFNPNIDVKTFDTICGEPKGGQIFDVREPAELDTDGRFPGAVNIPLGEVDSAFALSEADFKTKYGVPKPKVSDDNIIFVCKVGKRSLTACKSVEKYGYKKALNLDGGYVAWKEQTKGEHSHQP</sequence>
<feature type="domain" description="Rhodanese" evidence="1">
    <location>
        <begin position="41"/>
        <end position="140"/>
    </location>
</feature>
<evidence type="ECO:0000313" key="2">
    <source>
        <dbReference type="EMBL" id="KAL5106039.1"/>
    </source>
</evidence>
<dbReference type="Gene3D" id="3.40.250.10">
    <property type="entry name" value="Rhodanese-like domain"/>
    <property type="match status" value="1"/>
</dbReference>
<dbReference type="Proteomes" id="UP001651158">
    <property type="component" value="Unassembled WGS sequence"/>
</dbReference>
<evidence type="ECO:0000313" key="3">
    <source>
        <dbReference type="Proteomes" id="UP001651158"/>
    </source>
</evidence>
<dbReference type="SMART" id="SM00450">
    <property type="entry name" value="RHOD"/>
    <property type="match status" value="1"/>
</dbReference>
<protein>
    <submittedName>
        <fullName evidence="2">Thiosulfate:glutathione sulfurtransferase</fullName>
    </submittedName>
</protein>
<evidence type="ECO:0000259" key="1">
    <source>
        <dbReference type="PROSITE" id="PS50206"/>
    </source>
</evidence>
<gene>
    <name evidence="2" type="ORF">TcWFU_000990</name>
</gene>
<organism evidence="2 3">
    <name type="scientific">Taenia crassiceps</name>
    <dbReference type="NCBI Taxonomy" id="6207"/>
    <lineage>
        <taxon>Eukaryota</taxon>
        <taxon>Metazoa</taxon>
        <taxon>Spiralia</taxon>
        <taxon>Lophotrochozoa</taxon>
        <taxon>Platyhelminthes</taxon>
        <taxon>Cestoda</taxon>
        <taxon>Eucestoda</taxon>
        <taxon>Cyclophyllidea</taxon>
        <taxon>Taeniidae</taxon>
        <taxon>Taenia</taxon>
    </lineage>
</organism>
<comment type="caution">
    <text evidence="2">The sequence shown here is derived from an EMBL/GenBank/DDBJ whole genome shotgun (WGS) entry which is preliminary data.</text>
</comment>
<dbReference type="PROSITE" id="PS50206">
    <property type="entry name" value="RHODANESE_3"/>
    <property type="match status" value="1"/>
</dbReference>
<dbReference type="PANTHER" id="PTHR44086">
    <property type="entry name" value="THIOSULFATE SULFURTRANSFERASE RDL2, MITOCHONDRIAL-RELATED"/>
    <property type="match status" value="1"/>
</dbReference>
<dbReference type="PANTHER" id="PTHR44086:SF14">
    <property type="entry name" value="RHODANESE DOMAIN-CONTAINING PROTEIN"/>
    <property type="match status" value="1"/>
</dbReference>
<dbReference type="InterPro" id="IPR036873">
    <property type="entry name" value="Rhodanese-like_dom_sf"/>
</dbReference>
<dbReference type="SUPFAM" id="SSF52821">
    <property type="entry name" value="Rhodanese/Cell cycle control phosphatase"/>
    <property type="match status" value="1"/>
</dbReference>
<accession>A0ABR4Q8T2</accession>
<keyword evidence="3" id="KW-1185">Reference proteome</keyword>
<dbReference type="EMBL" id="JAKROA010000006">
    <property type="protein sequence ID" value="KAL5106039.1"/>
    <property type="molecule type" value="Genomic_DNA"/>
</dbReference>
<proteinExistence type="predicted"/>
<dbReference type="Pfam" id="PF00581">
    <property type="entry name" value="Rhodanese"/>
    <property type="match status" value="1"/>
</dbReference>
<name>A0ABR4Q8T2_9CEST</name>